<dbReference type="Pfam" id="PF18765">
    <property type="entry name" value="Polbeta"/>
    <property type="match status" value="1"/>
</dbReference>
<dbReference type="PANTHER" id="PTHR43449:SF1">
    <property type="entry name" value="POLYMERASE BETA NUCLEOTIDYLTRANSFERASE DOMAIN-CONTAINING PROTEIN"/>
    <property type="match status" value="1"/>
</dbReference>
<dbReference type="Proteomes" id="UP000230093">
    <property type="component" value="Unassembled WGS sequence"/>
</dbReference>
<dbReference type="AlphaFoldDB" id="A0A2H0WAY5"/>
<protein>
    <recommendedName>
        <fullName evidence="1">Polymerase beta nucleotidyltransferase domain-containing protein</fullName>
    </recommendedName>
</protein>
<dbReference type="InterPro" id="IPR043519">
    <property type="entry name" value="NT_sf"/>
</dbReference>
<evidence type="ECO:0000259" key="1">
    <source>
        <dbReference type="Pfam" id="PF18765"/>
    </source>
</evidence>
<gene>
    <name evidence="2" type="ORF">COT75_03505</name>
</gene>
<accession>A0A2H0WAY5</accession>
<dbReference type="SUPFAM" id="SSF81301">
    <property type="entry name" value="Nucleotidyltransferase"/>
    <property type="match status" value="1"/>
</dbReference>
<sequence length="108" mass="12166">MVAKKARKIISVYKNSLAKKIKIDKLILFGSWVKGKQTKESDLDLLVISSDFKKLSDKKRFSILWDARTNPLTKKIDMDILGLTPQEFAKASPLTTLGEIKETGKVIT</sequence>
<dbReference type="EMBL" id="PEZT01000021">
    <property type="protein sequence ID" value="PIS09049.1"/>
    <property type="molecule type" value="Genomic_DNA"/>
</dbReference>
<dbReference type="CDD" id="cd05403">
    <property type="entry name" value="NT_KNTase_like"/>
    <property type="match status" value="1"/>
</dbReference>
<proteinExistence type="predicted"/>
<feature type="domain" description="Polymerase beta nucleotidyltransferase" evidence="1">
    <location>
        <begin position="14"/>
        <end position="88"/>
    </location>
</feature>
<organism evidence="2 3">
    <name type="scientific">Candidatus Beckwithbacteria bacterium CG10_big_fil_rev_8_21_14_0_10_34_10</name>
    <dbReference type="NCBI Taxonomy" id="1974495"/>
    <lineage>
        <taxon>Bacteria</taxon>
        <taxon>Candidatus Beckwithiibacteriota</taxon>
    </lineage>
</organism>
<comment type="caution">
    <text evidence="2">The sequence shown here is derived from an EMBL/GenBank/DDBJ whole genome shotgun (WGS) entry which is preliminary data.</text>
</comment>
<reference evidence="3" key="1">
    <citation type="submission" date="2017-09" db="EMBL/GenBank/DDBJ databases">
        <title>Depth-based differentiation of microbial function through sediment-hosted aquifers and enrichment of novel symbionts in the deep terrestrial subsurface.</title>
        <authorList>
            <person name="Probst A.J."/>
            <person name="Ladd B."/>
            <person name="Jarett J.K."/>
            <person name="Geller-Mcgrath D.E."/>
            <person name="Sieber C.M.K."/>
            <person name="Emerson J.B."/>
            <person name="Anantharaman K."/>
            <person name="Thomas B.C."/>
            <person name="Malmstrom R."/>
            <person name="Stieglmeier M."/>
            <person name="Klingl A."/>
            <person name="Woyke T."/>
            <person name="Ryan C.M."/>
            <person name="Banfield J.F."/>
        </authorList>
    </citation>
    <scope>NUCLEOTIDE SEQUENCE [LARGE SCALE GENOMIC DNA]</scope>
</reference>
<evidence type="ECO:0000313" key="3">
    <source>
        <dbReference type="Proteomes" id="UP000230093"/>
    </source>
</evidence>
<dbReference type="PANTHER" id="PTHR43449">
    <property type="entry name" value="NUCLEOTIDYLTRANSFERASE"/>
    <property type="match status" value="1"/>
</dbReference>
<name>A0A2H0WAY5_9BACT</name>
<evidence type="ECO:0000313" key="2">
    <source>
        <dbReference type="EMBL" id="PIS09049.1"/>
    </source>
</evidence>
<dbReference type="Gene3D" id="3.30.460.10">
    <property type="entry name" value="Beta Polymerase, domain 2"/>
    <property type="match status" value="1"/>
</dbReference>
<dbReference type="InterPro" id="IPR041633">
    <property type="entry name" value="Polbeta"/>
</dbReference>